<organism evidence="2 3">
    <name type="scientific">Saccharopolyspora taberi</name>
    <dbReference type="NCBI Taxonomy" id="60895"/>
    <lineage>
        <taxon>Bacteria</taxon>
        <taxon>Bacillati</taxon>
        <taxon>Actinomycetota</taxon>
        <taxon>Actinomycetes</taxon>
        <taxon>Pseudonocardiales</taxon>
        <taxon>Pseudonocardiaceae</taxon>
        <taxon>Saccharopolyspora</taxon>
    </lineage>
</organism>
<accession>A0ABN3VL06</accession>
<evidence type="ECO:0000256" key="1">
    <source>
        <dbReference type="SAM" id="MobiDB-lite"/>
    </source>
</evidence>
<dbReference type="Proteomes" id="UP001500979">
    <property type="component" value="Unassembled WGS sequence"/>
</dbReference>
<dbReference type="RefSeq" id="WP_344685055.1">
    <property type="nucleotide sequence ID" value="NZ_BAAAUX010000028.1"/>
</dbReference>
<comment type="caution">
    <text evidence="2">The sequence shown here is derived from an EMBL/GenBank/DDBJ whole genome shotgun (WGS) entry which is preliminary data.</text>
</comment>
<keyword evidence="3" id="KW-1185">Reference proteome</keyword>
<name>A0ABN3VL06_9PSEU</name>
<sequence length="161" mass="17018">MGNPGFNVDLEALKQASDGVGEAIGALEAELPWPMKQMGNDGEGVAMMNLDEGRSGSAAVSESLNEFCRRWNYGVKFMVEEGASVSAALSDTRSDYEKLEAGVTDLFKQTLVSLLGAPNADLKQAGRESFAQLGVDAAPDPMKQGLSEGFNELGADTKVKP</sequence>
<protein>
    <submittedName>
        <fullName evidence="2">Uncharacterized protein</fullName>
    </submittedName>
</protein>
<gene>
    <name evidence="2" type="ORF">GCM10010470_57540</name>
</gene>
<feature type="region of interest" description="Disordered" evidence="1">
    <location>
        <begin position="141"/>
        <end position="161"/>
    </location>
</feature>
<evidence type="ECO:0000313" key="2">
    <source>
        <dbReference type="EMBL" id="GAA2814572.1"/>
    </source>
</evidence>
<dbReference type="EMBL" id="BAAAUX010000028">
    <property type="protein sequence ID" value="GAA2814572.1"/>
    <property type="molecule type" value="Genomic_DNA"/>
</dbReference>
<reference evidence="2 3" key="1">
    <citation type="journal article" date="2019" name="Int. J. Syst. Evol. Microbiol.">
        <title>The Global Catalogue of Microorganisms (GCM) 10K type strain sequencing project: providing services to taxonomists for standard genome sequencing and annotation.</title>
        <authorList>
            <consortium name="The Broad Institute Genomics Platform"/>
            <consortium name="The Broad Institute Genome Sequencing Center for Infectious Disease"/>
            <person name="Wu L."/>
            <person name="Ma J."/>
        </authorList>
    </citation>
    <scope>NUCLEOTIDE SEQUENCE [LARGE SCALE GENOMIC DNA]</scope>
    <source>
        <strain evidence="2 3">JCM 9383</strain>
    </source>
</reference>
<proteinExistence type="predicted"/>
<evidence type="ECO:0000313" key="3">
    <source>
        <dbReference type="Proteomes" id="UP001500979"/>
    </source>
</evidence>